<dbReference type="EMBL" id="CAXAMM010015781">
    <property type="protein sequence ID" value="CAK9037162.1"/>
    <property type="molecule type" value="Genomic_DNA"/>
</dbReference>
<dbReference type="SMART" id="SM00220">
    <property type="entry name" value="S_TKc"/>
    <property type="match status" value="1"/>
</dbReference>
<feature type="domain" description="PPIase FKBP-type" evidence="11">
    <location>
        <begin position="197"/>
        <end position="286"/>
    </location>
</feature>
<dbReference type="InterPro" id="IPR001179">
    <property type="entry name" value="PPIase_FKBP_dom"/>
</dbReference>
<organism evidence="12 13">
    <name type="scientific">Durusdinium trenchii</name>
    <dbReference type="NCBI Taxonomy" id="1381693"/>
    <lineage>
        <taxon>Eukaryota</taxon>
        <taxon>Sar</taxon>
        <taxon>Alveolata</taxon>
        <taxon>Dinophyceae</taxon>
        <taxon>Suessiales</taxon>
        <taxon>Symbiodiniaceae</taxon>
        <taxon>Durusdinium</taxon>
    </lineage>
</organism>
<dbReference type="InterPro" id="IPR046357">
    <property type="entry name" value="PPIase_dom_sf"/>
</dbReference>
<evidence type="ECO:0000256" key="4">
    <source>
        <dbReference type="ARBA" id="ARBA00022777"/>
    </source>
</evidence>
<keyword evidence="3" id="KW-0547">Nucleotide-binding</keyword>
<dbReference type="SUPFAM" id="SSF47954">
    <property type="entry name" value="Cyclin-like"/>
    <property type="match status" value="1"/>
</dbReference>
<dbReference type="Gene3D" id="3.10.50.40">
    <property type="match status" value="2"/>
</dbReference>
<comment type="catalytic activity">
    <reaction evidence="7">
        <text>[protein]-peptidylproline (omega=180) = [protein]-peptidylproline (omega=0)</text>
        <dbReference type="Rhea" id="RHEA:16237"/>
        <dbReference type="Rhea" id="RHEA-COMP:10747"/>
        <dbReference type="Rhea" id="RHEA-COMP:10748"/>
        <dbReference type="ChEBI" id="CHEBI:83833"/>
        <dbReference type="ChEBI" id="CHEBI:83834"/>
        <dbReference type="EC" id="5.2.1.8"/>
    </reaction>
</comment>
<keyword evidence="13" id="KW-1185">Reference proteome</keyword>
<dbReference type="Pfam" id="PF00254">
    <property type="entry name" value="FKBP_C"/>
    <property type="match status" value="1"/>
</dbReference>
<feature type="domain" description="Protein kinase" evidence="10">
    <location>
        <begin position="118"/>
        <end position="473"/>
    </location>
</feature>
<evidence type="ECO:0000256" key="1">
    <source>
        <dbReference type="ARBA" id="ARBA00022527"/>
    </source>
</evidence>
<dbReference type="PANTHER" id="PTHR24056:SF254">
    <property type="entry name" value="CYCLIN-DEPENDENT KINASE 2"/>
    <property type="match status" value="1"/>
</dbReference>
<evidence type="ECO:0000256" key="2">
    <source>
        <dbReference type="ARBA" id="ARBA00022679"/>
    </source>
</evidence>
<dbReference type="Gene3D" id="1.10.510.10">
    <property type="entry name" value="Transferase(Phosphotransferase) domain 1"/>
    <property type="match status" value="1"/>
</dbReference>
<comment type="subunit">
    <text evidence="6">May form a complex composed of at least the catalytic subunit CRK2 and a cyclin.</text>
</comment>
<feature type="region of interest" description="Disordered" evidence="8">
    <location>
        <begin position="479"/>
        <end position="506"/>
    </location>
</feature>
<dbReference type="Gene3D" id="1.10.472.10">
    <property type="entry name" value="Cyclin-like"/>
    <property type="match status" value="2"/>
</dbReference>
<keyword evidence="7" id="KW-0413">Isomerase</keyword>
<evidence type="ECO:0000259" key="10">
    <source>
        <dbReference type="PROSITE" id="PS50011"/>
    </source>
</evidence>
<keyword evidence="9" id="KW-0732">Signal</keyword>
<name>A0ABP0LFW6_9DINO</name>
<evidence type="ECO:0000256" key="5">
    <source>
        <dbReference type="ARBA" id="ARBA00022840"/>
    </source>
</evidence>
<evidence type="ECO:0000256" key="7">
    <source>
        <dbReference type="PROSITE-ProRule" id="PRU00277"/>
    </source>
</evidence>
<keyword evidence="2" id="KW-0808">Transferase</keyword>
<evidence type="ECO:0000256" key="3">
    <source>
        <dbReference type="ARBA" id="ARBA00022741"/>
    </source>
</evidence>
<dbReference type="InterPro" id="IPR050108">
    <property type="entry name" value="CDK"/>
</dbReference>
<evidence type="ECO:0000259" key="11">
    <source>
        <dbReference type="PROSITE" id="PS50059"/>
    </source>
</evidence>
<dbReference type="PROSITE" id="PS50011">
    <property type="entry name" value="PROTEIN_KINASE_DOM"/>
    <property type="match status" value="1"/>
</dbReference>
<reference evidence="12 13" key="1">
    <citation type="submission" date="2024-02" db="EMBL/GenBank/DDBJ databases">
        <authorList>
            <person name="Chen Y."/>
            <person name="Shah S."/>
            <person name="Dougan E. K."/>
            <person name="Thang M."/>
            <person name="Chan C."/>
        </authorList>
    </citation>
    <scope>NUCLEOTIDE SEQUENCE [LARGE SCALE GENOMIC DNA]</scope>
</reference>
<dbReference type="InterPro" id="IPR000719">
    <property type="entry name" value="Prot_kinase_dom"/>
</dbReference>
<dbReference type="CDD" id="cd20537">
    <property type="entry name" value="CYCLIN_CCNO-like_rpt2"/>
    <property type="match status" value="1"/>
</dbReference>
<dbReference type="SUPFAM" id="SSF54534">
    <property type="entry name" value="FKBP-like"/>
    <property type="match status" value="2"/>
</dbReference>
<evidence type="ECO:0000256" key="6">
    <source>
        <dbReference type="ARBA" id="ARBA00038543"/>
    </source>
</evidence>
<feature type="signal peptide" evidence="9">
    <location>
        <begin position="1"/>
        <end position="19"/>
    </location>
</feature>
<keyword evidence="7" id="KW-0697">Rotamase</keyword>
<dbReference type="EC" id="5.2.1.8" evidence="7"/>
<dbReference type="GO" id="GO:0016301">
    <property type="term" value="F:kinase activity"/>
    <property type="evidence" value="ECO:0007669"/>
    <property type="project" value="UniProtKB-KW"/>
</dbReference>
<evidence type="ECO:0000256" key="8">
    <source>
        <dbReference type="SAM" id="MobiDB-lite"/>
    </source>
</evidence>
<dbReference type="PANTHER" id="PTHR24056">
    <property type="entry name" value="CELL DIVISION PROTEIN KINASE"/>
    <property type="match status" value="1"/>
</dbReference>
<dbReference type="Proteomes" id="UP001642464">
    <property type="component" value="Unassembled WGS sequence"/>
</dbReference>
<comment type="caution">
    <text evidence="12">The sequence shown here is derived from an EMBL/GenBank/DDBJ whole genome shotgun (WGS) entry which is preliminary data.</text>
</comment>
<keyword evidence="1" id="KW-0723">Serine/threonine-protein kinase</keyword>
<keyword evidence="4 12" id="KW-0418">Kinase</keyword>
<evidence type="ECO:0000256" key="9">
    <source>
        <dbReference type="SAM" id="SignalP"/>
    </source>
</evidence>
<dbReference type="InterPro" id="IPR036915">
    <property type="entry name" value="Cyclin-like_sf"/>
</dbReference>
<accession>A0ABP0LFW6</accession>
<dbReference type="InterPro" id="IPR011009">
    <property type="entry name" value="Kinase-like_dom_sf"/>
</dbReference>
<evidence type="ECO:0000313" key="12">
    <source>
        <dbReference type="EMBL" id="CAK9037162.1"/>
    </source>
</evidence>
<feature type="chain" id="PRO_5046924617" description="peptidylprolyl isomerase" evidence="9">
    <location>
        <begin position="20"/>
        <end position="849"/>
    </location>
</feature>
<keyword evidence="5" id="KW-0067">ATP-binding</keyword>
<gene>
    <name evidence="12" type="ORF">SCF082_LOCUS22041</name>
</gene>
<dbReference type="PROSITE" id="PS50059">
    <property type="entry name" value="FKBP_PPIASE"/>
    <property type="match status" value="1"/>
</dbReference>
<proteinExistence type="predicted"/>
<evidence type="ECO:0000313" key="13">
    <source>
        <dbReference type="Proteomes" id="UP001642464"/>
    </source>
</evidence>
<sequence length="849" mass="95047">MRCPALWAGLILAVCTSRCFIDRVRLGRRLGRRQHRRSRLGRLARDTAVEGLRVRVGVSYDFDEDPGLVDFNPALDFVVGSNDVAPAIDRAVRGMALGDRREVLCGTDEPLFGRYAARKLRWINGEAEVGKLVKLEEGMGQVLERQGRRLLVDFNHPLAGKAVKLALTLLSCEEVPAKEVRVTLLSPGDGATYPNFGDLVTLHMELWLESGKLLSSTRAGDPMQYHLGLDSGPGRGFEQGIQQLSLGSKAQLHVPSRLAYGSQGSQEEGIPPNADLLYKVEVLITCDGVVKLCDLCYGRGMDEPLRPYTPLEERVRDLSGREKCKLRYLAPEMILRKEVYGPAIDIWAVGCLLAEACLQDALFSADDEIGHLFQIFRLLGTPGPNHWPEAVCSKIFSVKFPQWPPFDFRRAVAGGPEAILLLQDLANRMDVYNKVSTLGRVLGASGIDLFSTLLRLDPAERCTASRALQCSFFQESRESRRRSRSRSEPQRRTRHKSQHSQDSQPVDDRELAWLGQLSQEMSSQSQATPATGLAQILAHFQLCTQSQRSFRIWRTEWPAVWTGLVREDLAWRPRSAPVSELAAKMNAQQVNFVVDMSRSLFLDEQLVNEHTLHLAVAYLQDFNSLPPPRGGPGLHGDLVALACLKMADSMNEVANEFFQRGRMESFTQIQGRWTAEEIMKAEVIIFHRLQSRLHRPTAGWFLHTSLAFGGFKDVRVKHVAKYINMLSLYDVDMQDHPAHLRAMASLLLAVYTCLASGPSSPAEDRGFWKQVRASGASIEALVPIFTRMCQLLTTQRFHWAAQGLDAVDRRYPEAPRCLPCHFSPNLADEFLQPLLRHVKSDRSLPSGAQ</sequence>
<dbReference type="SUPFAM" id="SSF56112">
    <property type="entry name" value="Protein kinase-like (PK-like)"/>
    <property type="match status" value="1"/>
</dbReference>
<protein>
    <recommendedName>
        <fullName evidence="7">peptidylprolyl isomerase</fullName>
        <ecNumber evidence="7">5.2.1.8</ecNumber>
    </recommendedName>
</protein>